<dbReference type="InterPro" id="IPR014743">
    <property type="entry name" value="Cl-channel_core"/>
</dbReference>
<reference evidence="11 12" key="1">
    <citation type="journal article" date="2009" name="Stand. Genomic Sci.">
        <title>Complete genome sequence of Acidimicrobium ferrooxidans type strain (ICP).</title>
        <authorList>
            <person name="Clum A."/>
            <person name="Nolan M."/>
            <person name="Lang E."/>
            <person name="Glavina Del Rio T."/>
            <person name="Tice H."/>
            <person name="Copeland A."/>
            <person name="Cheng J.F."/>
            <person name="Lucas S."/>
            <person name="Chen F."/>
            <person name="Bruce D."/>
            <person name="Goodwin L."/>
            <person name="Pitluck S."/>
            <person name="Ivanova N."/>
            <person name="Mavrommatis K."/>
            <person name="Mikhailova N."/>
            <person name="Pati A."/>
            <person name="Chen A."/>
            <person name="Palaniappan K."/>
            <person name="Goker M."/>
            <person name="Spring S."/>
            <person name="Land M."/>
            <person name="Hauser L."/>
            <person name="Chang Y.J."/>
            <person name="Jeffries C.C."/>
            <person name="Chain P."/>
            <person name="Bristow J."/>
            <person name="Eisen J.A."/>
            <person name="Markowitz V."/>
            <person name="Hugenholtz P."/>
            <person name="Kyrpides N.C."/>
            <person name="Klenk H.P."/>
            <person name="Lapidus A."/>
        </authorList>
    </citation>
    <scope>NUCLEOTIDE SEQUENCE [LARGE SCALE GENOMIC DNA]</scope>
    <source>
        <strain evidence="12">DSM 10331 / JCM 15462 / NBRC 103882 / ICP</strain>
    </source>
</reference>
<dbReference type="Pfam" id="PF00654">
    <property type="entry name" value="Voltage_CLC"/>
    <property type="match status" value="1"/>
</dbReference>
<keyword evidence="3 10" id="KW-0812">Transmembrane</keyword>
<dbReference type="PANTHER" id="PTHR43427:SF6">
    <property type="entry name" value="CHLORIDE CHANNEL PROTEIN CLC-E"/>
    <property type="match status" value="1"/>
</dbReference>
<evidence type="ECO:0000256" key="10">
    <source>
        <dbReference type="SAM" id="Phobius"/>
    </source>
</evidence>
<dbReference type="GO" id="GO:0034707">
    <property type="term" value="C:chloride channel complex"/>
    <property type="evidence" value="ECO:0007669"/>
    <property type="project" value="UniProtKB-KW"/>
</dbReference>
<keyword evidence="6 10" id="KW-0472">Membrane</keyword>
<dbReference type="Gene3D" id="1.10.3080.10">
    <property type="entry name" value="Clc chloride channel"/>
    <property type="match status" value="1"/>
</dbReference>
<evidence type="ECO:0000256" key="3">
    <source>
        <dbReference type="ARBA" id="ARBA00022692"/>
    </source>
</evidence>
<evidence type="ECO:0000256" key="6">
    <source>
        <dbReference type="ARBA" id="ARBA00023136"/>
    </source>
</evidence>
<evidence type="ECO:0000256" key="9">
    <source>
        <dbReference type="ARBA" id="ARBA00023303"/>
    </source>
</evidence>
<dbReference type="KEGG" id="afo:Afer_0254"/>
<comment type="subcellular location">
    <subcellularLocation>
        <location evidence="1">Membrane</location>
        <topology evidence="1">Multi-pass membrane protein</topology>
    </subcellularLocation>
</comment>
<evidence type="ECO:0000256" key="2">
    <source>
        <dbReference type="ARBA" id="ARBA00022448"/>
    </source>
</evidence>
<keyword evidence="4 10" id="KW-1133">Transmembrane helix</keyword>
<protein>
    <submittedName>
        <fullName evidence="11">Chloride channel core</fullName>
    </submittedName>
</protein>
<dbReference type="PRINTS" id="PR00762">
    <property type="entry name" value="CLCHANNEL"/>
</dbReference>
<proteinExistence type="predicted"/>
<evidence type="ECO:0000256" key="8">
    <source>
        <dbReference type="ARBA" id="ARBA00023214"/>
    </source>
</evidence>
<evidence type="ECO:0000256" key="4">
    <source>
        <dbReference type="ARBA" id="ARBA00022989"/>
    </source>
</evidence>
<feature type="transmembrane region" description="Helical" evidence="10">
    <location>
        <begin position="50"/>
        <end position="75"/>
    </location>
</feature>
<organism evidence="11 12">
    <name type="scientific">Acidimicrobium ferrooxidans (strain DSM 10331 / JCM 15462 / NBRC 103882 / ICP)</name>
    <dbReference type="NCBI Taxonomy" id="525909"/>
    <lineage>
        <taxon>Bacteria</taxon>
        <taxon>Bacillati</taxon>
        <taxon>Actinomycetota</taxon>
        <taxon>Acidimicrobiia</taxon>
        <taxon>Acidimicrobiales</taxon>
        <taxon>Acidimicrobiaceae</taxon>
        <taxon>Acidimicrobium</taxon>
    </lineage>
</organism>
<dbReference type="OrthoDB" id="3261015at2"/>
<feature type="transmembrane region" description="Helical" evidence="10">
    <location>
        <begin position="427"/>
        <end position="447"/>
    </location>
</feature>
<keyword evidence="5" id="KW-0406">Ion transport</keyword>
<dbReference type="GO" id="GO:0005254">
    <property type="term" value="F:chloride channel activity"/>
    <property type="evidence" value="ECO:0007669"/>
    <property type="project" value="UniProtKB-KW"/>
</dbReference>
<keyword evidence="12" id="KW-1185">Reference proteome</keyword>
<feature type="transmembrane region" description="Helical" evidence="10">
    <location>
        <begin position="191"/>
        <end position="216"/>
    </location>
</feature>
<evidence type="ECO:0000313" key="11">
    <source>
        <dbReference type="EMBL" id="ACU53223.1"/>
    </source>
</evidence>
<keyword evidence="2" id="KW-0813">Transport</keyword>
<feature type="transmembrane region" description="Helical" evidence="10">
    <location>
        <begin position="96"/>
        <end position="117"/>
    </location>
</feature>
<dbReference type="Proteomes" id="UP000000771">
    <property type="component" value="Chromosome"/>
</dbReference>
<evidence type="ECO:0000256" key="7">
    <source>
        <dbReference type="ARBA" id="ARBA00023173"/>
    </source>
</evidence>
<dbReference type="InterPro" id="IPR050368">
    <property type="entry name" value="ClC-type_chloride_channel"/>
</dbReference>
<dbReference type="InterPro" id="IPR001807">
    <property type="entry name" value="ClC"/>
</dbReference>
<feature type="transmembrane region" description="Helical" evidence="10">
    <location>
        <begin position="265"/>
        <end position="286"/>
    </location>
</feature>
<dbReference type="eggNOG" id="COG0038">
    <property type="taxonomic scope" value="Bacteria"/>
</dbReference>
<dbReference type="RefSeq" id="WP_015797728.1">
    <property type="nucleotide sequence ID" value="NC_013124.1"/>
</dbReference>
<dbReference type="EMBL" id="CP001631">
    <property type="protein sequence ID" value="ACU53223.1"/>
    <property type="molecule type" value="Genomic_DNA"/>
</dbReference>
<gene>
    <name evidence="11" type="ordered locus">Afer_0254</name>
</gene>
<evidence type="ECO:0000256" key="5">
    <source>
        <dbReference type="ARBA" id="ARBA00023065"/>
    </source>
</evidence>
<feature type="transmembrane region" description="Helical" evidence="10">
    <location>
        <begin position="338"/>
        <end position="358"/>
    </location>
</feature>
<keyword evidence="7" id="KW-0869">Chloride channel</keyword>
<feature type="transmembrane region" description="Helical" evidence="10">
    <location>
        <begin position="223"/>
        <end position="245"/>
    </location>
</feature>
<sequence>MVKADREHPWHLRRVRSPQPLIRRRLPTGRGATEQPNATGDGDAELTLKFWIFLILTGVGAGLFGDLMMVILFNVQHITYHYHIGSFQAAVGRSAPIYRLEMLTLAGAIGGPAWFILSKFTKGERSEVDDVVWKGEGDLHIRKSLGTSIIQEVVIGMGASLGREAAPKLLGAVSGSYLGRWGKLSPAQKRLLIACGAGAGLAAVYNVPLGGALFTAEIMMGEVTLPVVLPALAASVIATYVGYLYLPDHATYVGVANYQFHLAQIVFAVIAGPLIGLFSVAFVRLMGLVTHHRFTGRWVLIGPLLSFSILGFIGMRYFQLFGNGKDMAHAVFLNQLGSLGLLAALFLLKPIVTAMALGTGASGGLFTPTLSTGAVLGGFLGGIWSFVMPGAAIGSYAMIGAAAMMGAGMQAPLAGIVLVLELTHSGLDLIVPLMIATVLATAVARTVDGYSIYSARLAGAGE</sequence>
<dbReference type="SUPFAM" id="SSF81340">
    <property type="entry name" value="Clc chloride channel"/>
    <property type="match status" value="1"/>
</dbReference>
<accession>C7M2H9</accession>
<keyword evidence="9" id="KW-0407">Ion channel</keyword>
<dbReference type="PANTHER" id="PTHR43427">
    <property type="entry name" value="CHLORIDE CHANNEL PROTEIN CLC-E"/>
    <property type="match status" value="1"/>
</dbReference>
<feature type="transmembrane region" description="Helical" evidence="10">
    <location>
        <begin position="365"/>
        <end position="387"/>
    </location>
</feature>
<dbReference type="HOGENOM" id="CLU_015263_0_0_11"/>
<keyword evidence="8" id="KW-0868">Chloride</keyword>
<evidence type="ECO:0000256" key="1">
    <source>
        <dbReference type="ARBA" id="ARBA00004141"/>
    </source>
</evidence>
<feature type="transmembrane region" description="Helical" evidence="10">
    <location>
        <begin position="298"/>
        <end position="318"/>
    </location>
</feature>
<name>C7M2H9_ACIFD</name>
<feature type="transmembrane region" description="Helical" evidence="10">
    <location>
        <begin position="393"/>
        <end position="420"/>
    </location>
</feature>
<dbReference type="AlphaFoldDB" id="C7M2H9"/>
<evidence type="ECO:0000313" key="12">
    <source>
        <dbReference type="Proteomes" id="UP000000771"/>
    </source>
</evidence>